<sequence length="276" mass="31137">MTTTRSTEGARMRPQGYDIGDIAGHVLWSLSSCLSRLNPHVMKQALRQVRNIREAPLRFGGRLPEPETYAQQVEYTLPFEGWWLVANGGTIPETSHSWDLVEQRYAYGFVRIEESGHMFTEKGVRLTDYFAYGALILAPAEGVVVKVRDDIRDWPIVGTIDFTAPDIRGNFVVIQHAANEYSLLAHLRRGSICVRPGERVRRGPKIAECGNSGHFTQPHLHFQVQDRQDCFESLFLPVGFARFKRWPSAGERPSPDFLQKGDRVAGSPILECQGKS</sequence>
<dbReference type="InterPro" id="IPR011055">
    <property type="entry name" value="Dup_hybrid_motif"/>
</dbReference>
<dbReference type="InterPro" id="IPR016047">
    <property type="entry name" value="M23ase_b-sheet_dom"/>
</dbReference>
<feature type="domain" description="M23ase beta-sheet core" evidence="1">
    <location>
        <begin position="131"/>
        <end position="227"/>
    </location>
</feature>
<dbReference type="PANTHER" id="PTHR21666">
    <property type="entry name" value="PEPTIDASE-RELATED"/>
    <property type="match status" value="1"/>
</dbReference>
<dbReference type="Pfam" id="PF01551">
    <property type="entry name" value="Peptidase_M23"/>
    <property type="match status" value="1"/>
</dbReference>
<dbReference type="CDD" id="cd12797">
    <property type="entry name" value="M23_peptidase"/>
    <property type="match status" value="1"/>
</dbReference>
<dbReference type="EC" id="3.4.-.-" evidence="2"/>
<dbReference type="InterPro" id="IPR050570">
    <property type="entry name" value="Cell_wall_metabolism_enzyme"/>
</dbReference>
<name>A0ABZ1BMD7_9FIRM</name>
<dbReference type="EMBL" id="CP141614">
    <property type="protein sequence ID" value="WRP13844.1"/>
    <property type="molecule type" value="Genomic_DNA"/>
</dbReference>
<keyword evidence="3" id="KW-1185">Reference proteome</keyword>
<dbReference type="PANTHER" id="PTHR21666:SF270">
    <property type="entry name" value="MUREIN HYDROLASE ACTIVATOR ENVC"/>
    <property type="match status" value="1"/>
</dbReference>
<dbReference type="RefSeq" id="WP_324668100.1">
    <property type="nucleotide sequence ID" value="NZ_CP141614.1"/>
</dbReference>
<accession>A0ABZ1BMD7</accession>
<gene>
    <name evidence="2" type="ORF">VLY81_10405</name>
</gene>
<evidence type="ECO:0000313" key="3">
    <source>
        <dbReference type="Proteomes" id="UP001333102"/>
    </source>
</evidence>
<dbReference type="GO" id="GO:0016787">
    <property type="term" value="F:hydrolase activity"/>
    <property type="evidence" value="ECO:0007669"/>
    <property type="project" value="UniProtKB-KW"/>
</dbReference>
<reference evidence="3" key="1">
    <citation type="submission" date="2023-12" db="EMBL/GenBank/DDBJ databases">
        <title>Novel isolates from deep terrestrial aquifers shed light on the physiology and ecology of the class Limnochordia.</title>
        <authorList>
            <person name="Karnachuk O.V."/>
            <person name="Lukina A.P."/>
            <person name="Avakyan M.R."/>
            <person name="Kadnikov V."/>
            <person name="Begmatov S."/>
            <person name="Beletsky A.V."/>
            <person name="Mardanov A.V."/>
            <person name="Ravin N.V."/>
        </authorList>
    </citation>
    <scope>NUCLEOTIDE SEQUENCE [LARGE SCALE GENOMIC DNA]</scope>
    <source>
        <strain evidence="3">LN</strain>
    </source>
</reference>
<dbReference type="PROSITE" id="PS51257">
    <property type="entry name" value="PROKAR_LIPOPROTEIN"/>
    <property type="match status" value="1"/>
</dbReference>
<evidence type="ECO:0000313" key="2">
    <source>
        <dbReference type="EMBL" id="WRP13844.1"/>
    </source>
</evidence>
<organism evidence="2 3">
    <name type="scientific">Geochorda subterranea</name>
    <dbReference type="NCBI Taxonomy" id="3109564"/>
    <lineage>
        <taxon>Bacteria</taxon>
        <taxon>Bacillati</taxon>
        <taxon>Bacillota</taxon>
        <taxon>Limnochordia</taxon>
        <taxon>Limnochordales</taxon>
        <taxon>Geochordaceae</taxon>
        <taxon>Geochorda</taxon>
    </lineage>
</organism>
<dbReference type="SUPFAM" id="SSF51261">
    <property type="entry name" value="Duplicated hybrid motif"/>
    <property type="match status" value="1"/>
</dbReference>
<dbReference type="Gene3D" id="2.70.70.10">
    <property type="entry name" value="Glucose Permease (Domain IIA)"/>
    <property type="match status" value="1"/>
</dbReference>
<dbReference type="Proteomes" id="UP001333102">
    <property type="component" value="Chromosome"/>
</dbReference>
<proteinExistence type="predicted"/>
<keyword evidence="2" id="KW-0378">Hydrolase</keyword>
<evidence type="ECO:0000259" key="1">
    <source>
        <dbReference type="Pfam" id="PF01551"/>
    </source>
</evidence>
<protein>
    <submittedName>
        <fullName evidence="2">M23 family metallopeptidase</fullName>
        <ecNumber evidence="2">3.4.-.-</ecNumber>
    </submittedName>
</protein>